<keyword evidence="2" id="KW-1185">Reference proteome</keyword>
<dbReference type="HOGENOM" id="CLU_3192254_0_0_1"/>
<protein>
    <submittedName>
        <fullName evidence="1">Uncharacterized protein</fullName>
    </submittedName>
</protein>
<sequence>MYMREGQKTPVYRLESRKDRAILIMIRVCTNRSKHPIRGYSSGSNS</sequence>
<reference evidence="2" key="1">
    <citation type="journal article" date="2012" name="Nat. Biotechnol.">
        <title>Reference genome sequence of the model plant Setaria.</title>
        <authorList>
            <person name="Bennetzen J.L."/>
            <person name="Schmutz J."/>
            <person name="Wang H."/>
            <person name="Percifield R."/>
            <person name="Hawkins J."/>
            <person name="Pontaroli A.C."/>
            <person name="Estep M."/>
            <person name="Feng L."/>
            <person name="Vaughn J.N."/>
            <person name="Grimwood J."/>
            <person name="Jenkins J."/>
            <person name="Barry K."/>
            <person name="Lindquist E."/>
            <person name="Hellsten U."/>
            <person name="Deshpande S."/>
            <person name="Wang X."/>
            <person name="Wu X."/>
            <person name="Mitros T."/>
            <person name="Triplett J."/>
            <person name="Yang X."/>
            <person name="Ye C.Y."/>
            <person name="Mauro-Herrera M."/>
            <person name="Wang L."/>
            <person name="Li P."/>
            <person name="Sharma M."/>
            <person name="Sharma R."/>
            <person name="Ronald P.C."/>
            <person name="Panaud O."/>
            <person name="Kellogg E.A."/>
            <person name="Brutnell T.P."/>
            <person name="Doust A.N."/>
            <person name="Tuskan G.A."/>
            <person name="Rokhsar D."/>
            <person name="Devos K.M."/>
        </authorList>
    </citation>
    <scope>NUCLEOTIDE SEQUENCE [LARGE SCALE GENOMIC DNA]</scope>
    <source>
        <strain evidence="2">cv. Yugu1</strain>
    </source>
</reference>
<dbReference type="Proteomes" id="UP000004995">
    <property type="component" value="Unassembled WGS sequence"/>
</dbReference>
<dbReference type="EnsemblPlants" id="KQL29800">
    <property type="protein sequence ID" value="KQL29800"/>
    <property type="gene ID" value="SETIT_019037mg"/>
</dbReference>
<accession>K3YXP1</accession>
<dbReference type="AlphaFoldDB" id="K3YXP1"/>
<evidence type="ECO:0000313" key="1">
    <source>
        <dbReference type="EnsemblPlants" id="KQL29800"/>
    </source>
</evidence>
<dbReference type="Gramene" id="KQL29800">
    <property type="protein sequence ID" value="KQL29800"/>
    <property type="gene ID" value="SETIT_019037mg"/>
</dbReference>
<organism evidence="1 2">
    <name type="scientific">Setaria italica</name>
    <name type="common">Foxtail millet</name>
    <name type="synonym">Panicum italicum</name>
    <dbReference type="NCBI Taxonomy" id="4555"/>
    <lineage>
        <taxon>Eukaryota</taxon>
        <taxon>Viridiplantae</taxon>
        <taxon>Streptophyta</taxon>
        <taxon>Embryophyta</taxon>
        <taxon>Tracheophyta</taxon>
        <taxon>Spermatophyta</taxon>
        <taxon>Magnoliopsida</taxon>
        <taxon>Liliopsida</taxon>
        <taxon>Poales</taxon>
        <taxon>Poaceae</taxon>
        <taxon>PACMAD clade</taxon>
        <taxon>Panicoideae</taxon>
        <taxon>Panicodae</taxon>
        <taxon>Paniceae</taxon>
        <taxon>Cenchrinae</taxon>
        <taxon>Setaria</taxon>
    </lineage>
</organism>
<reference evidence="1" key="2">
    <citation type="submission" date="2018-08" db="UniProtKB">
        <authorList>
            <consortium name="EnsemblPlants"/>
        </authorList>
    </citation>
    <scope>IDENTIFICATION</scope>
    <source>
        <strain evidence="1">Yugu1</strain>
    </source>
</reference>
<dbReference type="EMBL" id="AGNK02000339">
    <property type="status" value="NOT_ANNOTATED_CDS"/>
    <property type="molecule type" value="Genomic_DNA"/>
</dbReference>
<proteinExistence type="predicted"/>
<evidence type="ECO:0000313" key="2">
    <source>
        <dbReference type="Proteomes" id="UP000004995"/>
    </source>
</evidence>
<dbReference type="InParanoid" id="K3YXP1"/>
<name>K3YXP1_SETIT</name>